<dbReference type="EMBL" id="KI692599">
    <property type="protein sequence ID" value="ETM47843.1"/>
    <property type="molecule type" value="Genomic_DNA"/>
</dbReference>
<reference evidence="2 5" key="3">
    <citation type="submission" date="2013-11" db="EMBL/GenBank/DDBJ databases">
        <title>The Genome Sequence of Phytophthora parasitica CJ05E6.</title>
        <authorList>
            <consortium name="The Broad Institute Genomics Platform"/>
            <person name="Russ C."/>
            <person name="Tyler B."/>
            <person name="Panabieres F."/>
            <person name="Shan W."/>
            <person name="Tripathy S."/>
            <person name="Grunwald N."/>
            <person name="Machado M."/>
            <person name="Johnson C.S."/>
            <person name="Arredondo F."/>
            <person name="Hong C."/>
            <person name="Coffey M."/>
            <person name="Young S.K."/>
            <person name="Zeng Q."/>
            <person name="Gargeya S."/>
            <person name="Fitzgerald M."/>
            <person name="Abouelleil A."/>
            <person name="Alvarado L."/>
            <person name="Chapman S.B."/>
            <person name="Gainer-Dewar J."/>
            <person name="Goldberg J."/>
            <person name="Griggs A."/>
            <person name="Gujja S."/>
            <person name="Hansen M."/>
            <person name="Howarth C."/>
            <person name="Imamovic A."/>
            <person name="Ireland A."/>
            <person name="Larimer J."/>
            <person name="McCowan C."/>
            <person name="Murphy C."/>
            <person name="Pearson M."/>
            <person name="Poon T.W."/>
            <person name="Priest M."/>
            <person name="Roberts A."/>
            <person name="Saif S."/>
            <person name="Shea T."/>
            <person name="Sykes S."/>
            <person name="Wortman J."/>
            <person name="Nusbaum C."/>
            <person name="Birren B."/>
        </authorList>
    </citation>
    <scope>NUCLEOTIDE SEQUENCE [LARGE SCALE GENOMIC DNA]</scope>
    <source>
        <strain evidence="2 5">CJ05E6</strain>
    </source>
</reference>
<evidence type="ECO:0000313" key="2">
    <source>
        <dbReference type="EMBL" id="ETL41467.1"/>
    </source>
</evidence>
<reference evidence="1" key="2">
    <citation type="submission" date="2013-11" db="EMBL/GenBank/DDBJ databases">
        <title>The Genome Sequence of Phytophthora parasitica CJ02B3.</title>
        <authorList>
            <consortium name="The Broad Institute Genomics Platform"/>
            <person name="Russ C."/>
            <person name="Tyler B."/>
            <person name="Panabieres F."/>
            <person name="Shan W."/>
            <person name="Tripathy S."/>
            <person name="Grunwald N."/>
            <person name="Machado M."/>
            <person name="Johnson C.S."/>
            <person name="Arredondo F."/>
            <person name="Hong C."/>
            <person name="Coffey M."/>
            <person name="Young S.K."/>
            <person name="Zeng Q."/>
            <person name="Gargeya S."/>
            <person name="Fitzgerald M."/>
            <person name="Abouelleil A."/>
            <person name="Alvarado L."/>
            <person name="Chapman S.B."/>
            <person name="Gainer-Dewar J."/>
            <person name="Goldberg J."/>
            <person name="Griggs A."/>
            <person name="Gujja S."/>
            <person name="Hansen M."/>
            <person name="Howarth C."/>
            <person name="Imamovic A."/>
            <person name="Ireland A."/>
            <person name="Larimer J."/>
            <person name="McCowan C."/>
            <person name="Murphy C."/>
            <person name="Pearson M."/>
            <person name="Poon T.W."/>
            <person name="Priest M."/>
            <person name="Roberts A."/>
            <person name="Saif S."/>
            <person name="Shea T."/>
            <person name="Sykes S."/>
            <person name="Wortman J."/>
            <person name="Nusbaum C."/>
            <person name="Birren B."/>
        </authorList>
    </citation>
    <scope>NUCLEOTIDE SEQUENCE [LARGE SCALE GENOMIC DNA]</scope>
    <source>
        <strain evidence="1">CJ02B3</strain>
    </source>
</reference>
<evidence type="ECO:0000313" key="3">
    <source>
        <dbReference type="EMBL" id="ETL94618.1"/>
    </source>
</evidence>
<sequence length="46" mass="5169">NRGPAAVCIWIVVENNPYSHIEETMTKCRQSAWGTGFVVLFDTPTE</sequence>
<feature type="non-terminal residue" evidence="4">
    <location>
        <position position="1"/>
    </location>
</feature>
<reference evidence="3" key="1">
    <citation type="submission" date="2013-11" db="EMBL/GenBank/DDBJ databases">
        <title>The Genome Sequence of Phytophthora parasitica CHvinca01.</title>
        <authorList>
            <consortium name="The Broad Institute Genomics Platform"/>
            <person name="Russ C."/>
            <person name="Tyler B."/>
            <person name="Panabieres F."/>
            <person name="Shan W."/>
            <person name="Tripathy S."/>
            <person name="Grunwald N."/>
            <person name="Machado M."/>
            <person name="Johnson C.S."/>
            <person name="Arredondo F."/>
            <person name="Hong C."/>
            <person name="Coffey M."/>
            <person name="Young S.K."/>
            <person name="Zeng Q."/>
            <person name="Gargeya S."/>
            <person name="Fitzgerald M."/>
            <person name="Abouelleil A."/>
            <person name="Alvarado L."/>
            <person name="Chapman S.B."/>
            <person name="Gainer-Dewar J."/>
            <person name="Goldberg J."/>
            <person name="Griggs A."/>
            <person name="Gujja S."/>
            <person name="Hansen M."/>
            <person name="Howarth C."/>
            <person name="Imamovic A."/>
            <person name="Ireland A."/>
            <person name="Larimer J."/>
            <person name="McCowan C."/>
            <person name="Murphy C."/>
            <person name="Pearson M."/>
            <person name="Poon T.W."/>
            <person name="Priest M."/>
            <person name="Roberts A."/>
            <person name="Saif S."/>
            <person name="Shea T."/>
            <person name="Sykes S."/>
            <person name="Wortman J."/>
            <person name="Nusbaum C."/>
            <person name="Birren B."/>
        </authorList>
    </citation>
    <scope>NUCLEOTIDE SEQUENCE [LARGE SCALE GENOMIC DNA]</scope>
    <source>
        <strain evidence="3">CHvinca01</strain>
    </source>
</reference>
<dbReference type="Proteomes" id="UP000054532">
    <property type="component" value="Unassembled WGS sequence"/>
</dbReference>
<dbReference type="EMBL" id="KI679362">
    <property type="protein sequence ID" value="ETL94618.1"/>
    <property type="molecule type" value="Genomic_DNA"/>
</dbReference>
<dbReference type="Proteomes" id="UP000054423">
    <property type="component" value="Unassembled WGS sequence"/>
</dbReference>
<accession>W2NIU3</accession>
<evidence type="ECO:0000313" key="4">
    <source>
        <dbReference type="EMBL" id="ETM47843.1"/>
    </source>
</evidence>
<dbReference type="AlphaFoldDB" id="W2NIU3"/>
<dbReference type="EMBL" id="KI686032">
    <property type="protein sequence ID" value="ETK88049.1"/>
    <property type="molecule type" value="Genomic_DNA"/>
</dbReference>
<dbReference type="Proteomes" id="UP000053236">
    <property type="component" value="Unassembled WGS sequence"/>
</dbReference>
<protein>
    <submittedName>
        <fullName evidence="4">Uncharacterized protein</fullName>
    </submittedName>
</protein>
<organism evidence="4">
    <name type="scientific">Phytophthora nicotianae</name>
    <name type="common">Potato buckeye rot agent</name>
    <name type="synonym">Phytophthora parasitica</name>
    <dbReference type="NCBI Taxonomy" id="4792"/>
    <lineage>
        <taxon>Eukaryota</taxon>
        <taxon>Sar</taxon>
        <taxon>Stramenopiles</taxon>
        <taxon>Oomycota</taxon>
        <taxon>Peronosporomycetes</taxon>
        <taxon>Peronosporales</taxon>
        <taxon>Peronosporaceae</taxon>
        <taxon>Phytophthora</taxon>
    </lineage>
</organism>
<reference evidence="4" key="4">
    <citation type="submission" date="2013-11" db="EMBL/GenBank/DDBJ databases">
        <title>The Genome Sequence of Phytophthora parasitica IAC_01/95.</title>
        <authorList>
            <consortium name="The Broad Institute Genomics Platform"/>
            <person name="Russ C."/>
            <person name="Tyler B."/>
            <person name="Panabieres F."/>
            <person name="Shan W."/>
            <person name="Tripathy S."/>
            <person name="Grunwald N."/>
            <person name="Machado M."/>
            <person name="Johnson C.S."/>
            <person name="Arredondo F."/>
            <person name="Hong C."/>
            <person name="Coffey M."/>
            <person name="Young S.K."/>
            <person name="Zeng Q."/>
            <person name="Gargeya S."/>
            <person name="Fitzgerald M."/>
            <person name="Abouelleil A."/>
            <person name="Alvarado L."/>
            <person name="Chapman S.B."/>
            <person name="Gainer-Dewar J."/>
            <person name="Goldberg J."/>
            <person name="Griggs A."/>
            <person name="Gujja S."/>
            <person name="Hansen M."/>
            <person name="Howarth C."/>
            <person name="Imamovic A."/>
            <person name="Ireland A."/>
            <person name="Larimer J."/>
            <person name="McCowan C."/>
            <person name="Murphy C."/>
            <person name="Pearson M."/>
            <person name="Poon T.W."/>
            <person name="Priest M."/>
            <person name="Roberts A."/>
            <person name="Saif S."/>
            <person name="Shea T."/>
            <person name="Sykes S."/>
            <person name="Wortman J."/>
            <person name="Nusbaum C."/>
            <person name="Birren B."/>
        </authorList>
    </citation>
    <scope>NUCLEOTIDE SEQUENCE [LARGE SCALE GENOMIC DNA]</scope>
    <source>
        <strain evidence="4">IAC_01/95</strain>
    </source>
</reference>
<proteinExistence type="predicted"/>
<evidence type="ECO:0000313" key="5">
    <source>
        <dbReference type="Proteomes" id="UP000053864"/>
    </source>
</evidence>
<evidence type="ECO:0000313" key="1">
    <source>
        <dbReference type="EMBL" id="ETK88049.1"/>
    </source>
</evidence>
<name>W2NIU3_PHYNI</name>
<dbReference type="EMBL" id="KI672648">
    <property type="protein sequence ID" value="ETL41467.1"/>
    <property type="molecule type" value="Genomic_DNA"/>
</dbReference>
<dbReference type="Proteomes" id="UP000053864">
    <property type="component" value="Unassembled WGS sequence"/>
</dbReference>
<gene>
    <name evidence="4" type="ORF">L914_07538</name>
    <name evidence="1" type="ORF">L915_07639</name>
    <name evidence="2" type="ORF">L916_07570</name>
    <name evidence="3" type="ORF">L917_07456</name>
</gene>